<keyword evidence="2" id="KW-1185">Reference proteome</keyword>
<reference evidence="1 2" key="1">
    <citation type="submission" date="2019-12" db="EMBL/GenBank/DDBJ databases">
        <authorList>
            <person name="Alioto T."/>
            <person name="Alioto T."/>
            <person name="Gomez Garrido J."/>
        </authorList>
    </citation>
    <scope>NUCLEOTIDE SEQUENCE [LARGE SCALE GENOMIC DNA]</scope>
</reference>
<evidence type="ECO:0000313" key="2">
    <source>
        <dbReference type="Proteomes" id="UP000594638"/>
    </source>
</evidence>
<dbReference type="Gramene" id="OE9A110086T1">
    <property type="protein sequence ID" value="OE9A110086C1"/>
    <property type="gene ID" value="OE9A110086"/>
</dbReference>
<name>A0A8S0Q0L8_OLEEU</name>
<accession>A0A8S0Q0L8</accession>
<gene>
    <name evidence="1" type="ORF">OLEA9_A110086</name>
</gene>
<sequence>MEFEFLIPEDARLQAHISQRSNLKYVKIVMERFDEHQREDFRNSCLRFLAEVPNIQFSSQLIQQLVFRTIRTDKMNEPWFNVQGHTMRSSLQEYVVLRGLRCGVFSEGDQFARVLERYGRMMRFRKLENDTSLYVRDIFRNVQLHVYTTLRPTVAEREQAYVSTLVPYDDYPCLRWMTLLGLLSQHSLMHRVPVVEVVDSRLCRILMTESPVEEAVRTRCLDVMTEKVRGSSIHTRPVGTSGASLTRGKVDELLLDQRIFIEMRHRIVKLEIVQHVTSEFTTLLDCHGCRDRGLSFRRIWRTHLAMSG</sequence>
<dbReference type="PANTHER" id="PTHR48449:SF1">
    <property type="entry name" value="DUF1985 DOMAIN-CONTAINING PROTEIN"/>
    <property type="match status" value="1"/>
</dbReference>
<dbReference type="EMBL" id="CACTIH010000279">
    <property type="protein sequence ID" value="CAA2958715.1"/>
    <property type="molecule type" value="Genomic_DNA"/>
</dbReference>
<dbReference type="Proteomes" id="UP000594638">
    <property type="component" value="Unassembled WGS sequence"/>
</dbReference>
<comment type="caution">
    <text evidence="1">The sequence shown here is derived from an EMBL/GenBank/DDBJ whole genome shotgun (WGS) entry which is preliminary data.</text>
</comment>
<dbReference type="PANTHER" id="PTHR48449">
    <property type="entry name" value="DUF1985 DOMAIN-CONTAINING PROTEIN"/>
    <property type="match status" value="1"/>
</dbReference>
<proteinExistence type="predicted"/>
<dbReference type="AlphaFoldDB" id="A0A8S0Q0L8"/>
<evidence type="ECO:0000313" key="1">
    <source>
        <dbReference type="EMBL" id="CAA2958715.1"/>
    </source>
</evidence>
<protein>
    <submittedName>
        <fullName evidence="1">Uncharacterized protein</fullName>
    </submittedName>
</protein>
<organism evidence="1 2">
    <name type="scientific">Olea europaea subsp. europaea</name>
    <dbReference type="NCBI Taxonomy" id="158383"/>
    <lineage>
        <taxon>Eukaryota</taxon>
        <taxon>Viridiplantae</taxon>
        <taxon>Streptophyta</taxon>
        <taxon>Embryophyta</taxon>
        <taxon>Tracheophyta</taxon>
        <taxon>Spermatophyta</taxon>
        <taxon>Magnoliopsida</taxon>
        <taxon>eudicotyledons</taxon>
        <taxon>Gunneridae</taxon>
        <taxon>Pentapetalae</taxon>
        <taxon>asterids</taxon>
        <taxon>lamiids</taxon>
        <taxon>Lamiales</taxon>
        <taxon>Oleaceae</taxon>
        <taxon>Oleeae</taxon>
        <taxon>Olea</taxon>
    </lineage>
</organism>